<evidence type="ECO:0000256" key="1">
    <source>
        <dbReference type="SAM" id="MobiDB-lite"/>
    </source>
</evidence>
<accession>A0A165D180</accession>
<keyword evidence="3" id="KW-1185">Reference proteome</keyword>
<dbReference type="InParanoid" id="A0A165D180"/>
<dbReference type="Proteomes" id="UP000076842">
    <property type="component" value="Unassembled WGS sequence"/>
</dbReference>
<dbReference type="EMBL" id="KV424088">
    <property type="protein sequence ID" value="KZT51844.1"/>
    <property type="molecule type" value="Genomic_DNA"/>
</dbReference>
<evidence type="ECO:0000313" key="3">
    <source>
        <dbReference type="Proteomes" id="UP000076842"/>
    </source>
</evidence>
<feature type="compositionally biased region" description="Basic and acidic residues" evidence="1">
    <location>
        <begin position="158"/>
        <end position="174"/>
    </location>
</feature>
<feature type="compositionally biased region" description="Low complexity" evidence="1">
    <location>
        <begin position="128"/>
        <end position="146"/>
    </location>
</feature>
<proteinExistence type="predicted"/>
<organism evidence="2 3">
    <name type="scientific">Calocera cornea HHB12733</name>
    <dbReference type="NCBI Taxonomy" id="1353952"/>
    <lineage>
        <taxon>Eukaryota</taxon>
        <taxon>Fungi</taxon>
        <taxon>Dikarya</taxon>
        <taxon>Basidiomycota</taxon>
        <taxon>Agaricomycotina</taxon>
        <taxon>Dacrymycetes</taxon>
        <taxon>Dacrymycetales</taxon>
        <taxon>Dacrymycetaceae</taxon>
        <taxon>Calocera</taxon>
    </lineage>
</organism>
<reference evidence="2 3" key="1">
    <citation type="journal article" date="2016" name="Mol. Biol. Evol.">
        <title>Comparative Genomics of Early-Diverging Mushroom-Forming Fungi Provides Insights into the Origins of Lignocellulose Decay Capabilities.</title>
        <authorList>
            <person name="Nagy L.G."/>
            <person name="Riley R."/>
            <person name="Tritt A."/>
            <person name="Adam C."/>
            <person name="Daum C."/>
            <person name="Floudas D."/>
            <person name="Sun H."/>
            <person name="Yadav J.S."/>
            <person name="Pangilinan J."/>
            <person name="Larsson K.H."/>
            <person name="Matsuura K."/>
            <person name="Barry K."/>
            <person name="Labutti K."/>
            <person name="Kuo R."/>
            <person name="Ohm R.A."/>
            <person name="Bhattacharya S.S."/>
            <person name="Shirouzu T."/>
            <person name="Yoshinaga Y."/>
            <person name="Martin F.M."/>
            <person name="Grigoriev I.V."/>
            <person name="Hibbett D.S."/>
        </authorList>
    </citation>
    <scope>NUCLEOTIDE SEQUENCE [LARGE SCALE GENOMIC DNA]</scope>
    <source>
        <strain evidence="2 3">HHB12733</strain>
    </source>
</reference>
<gene>
    <name evidence="2" type="ORF">CALCODRAFT_112419</name>
</gene>
<name>A0A165D180_9BASI</name>
<dbReference type="AlphaFoldDB" id="A0A165D180"/>
<feature type="compositionally biased region" description="Pro residues" evidence="1">
    <location>
        <begin position="26"/>
        <end position="35"/>
    </location>
</feature>
<feature type="region of interest" description="Disordered" evidence="1">
    <location>
        <begin position="1"/>
        <end position="174"/>
    </location>
</feature>
<protein>
    <submittedName>
        <fullName evidence="2">Uncharacterized protein</fullName>
    </submittedName>
</protein>
<evidence type="ECO:0000313" key="2">
    <source>
        <dbReference type="EMBL" id="KZT51844.1"/>
    </source>
</evidence>
<feature type="compositionally biased region" description="Low complexity" evidence="1">
    <location>
        <begin position="1"/>
        <end position="15"/>
    </location>
</feature>
<sequence>MRSQSLTHQQQQHRQPASYAIQLGPPSAPLGPPHRAPTHDTTLHVNRPGHPHAPSIAPPARNINARPVPQSQPVTRHPAPGLPSVVTRRPSHSSQHRTSAEQWHSDLQPRPTYPNLPEACASPWSTRPSHLPRPSLSASSPPLLSLFTRPRVPRPSRARGETCLRKPKNRKPEK</sequence>